<evidence type="ECO:0000256" key="3">
    <source>
        <dbReference type="SAM" id="MobiDB-lite"/>
    </source>
</evidence>
<dbReference type="EMBL" id="JAIFRP010000021">
    <property type="protein sequence ID" value="KAK2585751.1"/>
    <property type="molecule type" value="Genomic_DNA"/>
</dbReference>
<feature type="compositionally biased region" description="Basic and acidic residues" evidence="3">
    <location>
        <begin position="127"/>
        <end position="147"/>
    </location>
</feature>
<sequence length="276" mass="30771">MATPSELSLDEIRKYLLENGGTARNHDVVKYFKKFLTDPETRVEARNRFKEYVNTLATIKNEEGEKYLVLKKKYRQASLDLSCSDQTGSTQGSPVSTAPVSPLREPPPYRPPPPAPLSPTSSNSQEISREDESRTNFEVNGESKDNSEGTGSSSASSPPVPPRRKGQEKLRMENKENIDKNRTDGVIKGADEEDSASVAWQLDGKSREWLVKAAQGDYHELAKLAAEEPRLTGLKDPTSVSMDHYVDKSLATVAVIFFYINREISRILSILLILEI</sequence>
<dbReference type="PANTHER" id="PTHR14491">
    <property type="entry name" value="SOSONDOWAH, ISOFORM G"/>
    <property type="match status" value="1"/>
</dbReference>
<evidence type="ECO:0000313" key="5">
    <source>
        <dbReference type="EMBL" id="KAK2585751.1"/>
    </source>
</evidence>
<evidence type="ECO:0000256" key="1">
    <source>
        <dbReference type="ARBA" id="ARBA00022737"/>
    </source>
</evidence>
<evidence type="ECO:0000259" key="4">
    <source>
        <dbReference type="Pfam" id="PF25877"/>
    </source>
</evidence>
<feature type="compositionally biased region" description="Polar residues" evidence="3">
    <location>
        <begin position="82"/>
        <end position="98"/>
    </location>
</feature>
<proteinExistence type="predicted"/>
<feature type="region of interest" description="Disordered" evidence="3">
    <location>
        <begin position="82"/>
        <end position="195"/>
    </location>
</feature>
<name>A0AAD9VSW9_9HYME</name>
<keyword evidence="6" id="KW-1185">Reference proteome</keyword>
<organism evidence="5 6">
    <name type="scientific">Odynerus spinipes</name>
    <dbReference type="NCBI Taxonomy" id="1348599"/>
    <lineage>
        <taxon>Eukaryota</taxon>
        <taxon>Metazoa</taxon>
        <taxon>Ecdysozoa</taxon>
        <taxon>Arthropoda</taxon>
        <taxon>Hexapoda</taxon>
        <taxon>Insecta</taxon>
        <taxon>Pterygota</taxon>
        <taxon>Neoptera</taxon>
        <taxon>Endopterygota</taxon>
        <taxon>Hymenoptera</taxon>
        <taxon>Apocrita</taxon>
        <taxon>Aculeata</taxon>
        <taxon>Vespoidea</taxon>
        <taxon>Vespidae</taxon>
        <taxon>Eumeninae</taxon>
        <taxon>Odynerus</taxon>
    </lineage>
</organism>
<dbReference type="Pfam" id="PF25877">
    <property type="entry name" value="WHD_SOWAH"/>
    <property type="match status" value="1"/>
</dbReference>
<dbReference type="Proteomes" id="UP001258017">
    <property type="component" value="Unassembled WGS sequence"/>
</dbReference>
<comment type="caution">
    <text evidence="5">The sequence shown here is derived from an EMBL/GenBank/DDBJ whole genome shotgun (WGS) entry which is preliminary data.</text>
</comment>
<reference evidence="5" key="2">
    <citation type="journal article" date="2023" name="Commun. Biol.">
        <title>Intrasexual cuticular hydrocarbon dimorphism in a wasp sheds light on hydrocarbon biosynthesis genes in Hymenoptera.</title>
        <authorList>
            <person name="Moris V.C."/>
            <person name="Podsiadlowski L."/>
            <person name="Martin S."/>
            <person name="Oeyen J.P."/>
            <person name="Donath A."/>
            <person name="Petersen M."/>
            <person name="Wilbrandt J."/>
            <person name="Misof B."/>
            <person name="Liedtke D."/>
            <person name="Thamm M."/>
            <person name="Scheiner R."/>
            <person name="Schmitt T."/>
            <person name="Niehuis O."/>
        </authorList>
    </citation>
    <scope>NUCLEOTIDE SEQUENCE</scope>
    <source>
        <strain evidence="5">GBR_01_08_01A</strain>
    </source>
</reference>
<protein>
    <recommendedName>
        <fullName evidence="4">SOWAHA-C winged helix-turn-helix domain-containing protein</fullName>
    </recommendedName>
</protein>
<feature type="domain" description="SOWAHA-C winged helix-turn-helix" evidence="4">
    <location>
        <begin position="6"/>
        <end position="78"/>
    </location>
</feature>
<dbReference type="InterPro" id="IPR058889">
    <property type="entry name" value="WHD_SOWAHA-C"/>
</dbReference>
<dbReference type="AlphaFoldDB" id="A0AAD9VSW9"/>
<evidence type="ECO:0000313" key="6">
    <source>
        <dbReference type="Proteomes" id="UP001258017"/>
    </source>
</evidence>
<evidence type="ECO:0000256" key="2">
    <source>
        <dbReference type="ARBA" id="ARBA00023043"/>
    </source>
</evidence>
<reference evidence="5" key="1">
    <citation type="submission" date="2021-08" db="EMBL/GenBank/DDBJ databases">
        <authorList>
            <person name="Misof B."/>
            <person name="Oliver O."/>
            <person name="Podsiadlowski L."/>
            <person name="Donath A."/>
            <person name="Peters R."/>
            <person name="Mayer C."/>
            <person name="Rust J."/>
            <person name="Gunkel S."/>
            <person name="Lesny P."/>
            <person name="Martin S."/>
            <person name="Oeyen J.P."/>
            <person name="Petersen M."/>
            <person name="Panagiotis P."/>
            <person name="Wilbrandt J."/>
            <person name="Tanja T."/>
        </authorList>
    </citation>
    <scope>NUCLEOTIDE SEQUENCE</scope>
    <source>
        <strain evidence="5">GBR_01_08_01A</strain>
        <tissue evidence="5">Thorax + abdomen</tissue>
    </source>
</reference>
<keyword evidence="1" id="KW-0677">Repeat</keyword>
<keyword evidence="2" id="KW-0040">ANK repeat</keyword>
<feature type="compositionally biased region" description="Basic and acidic residues" evidence="3">
    <location>
        <begin position="165"/>
        <end position="185"/>
    </location>
</feature>
<feature type="compositionally biased region" description="Pro residues" evidence="3">
    <location>
        <begin position="104"/>
        <end position="117"/>
    </location>
</feature>
<gene>
    <name evidence="5" type="ORF">KPH14_010361</name>
</gene>
<dbReference type="PANTHER" id="PTHR14491:SF7">
    <property type="entry name" value="SOSONDOWAH, ISOFORM G"/>
    <property type="match status" value="1"/>
</dbReference>
<accession>A0AAD9VSW9</accession>